<dbReference type="FunFam" id="3.30.160.60:FF:000110">
    <property type="entry name" value="Zinc finger protein-like"/>
    <property type="match status" value="1"/>
</dbReference>
<keyword evidence="4 10" id="KW-0863">Zinc-finger</keyword>
<evidence type="ECO:0000256" key="2">
    <source>
        <dbReference type="ARBA" id="ARBA00022723"/>
    </source>
</evidence>
<feature type="compositionally biased region" description="Basic and acidic residues" evidence="11">
    <location>
        <begin position="508"/>
        <end position="525"/>
    </location>
</feature>
<dbReference type="GO" id="GO:0003677">
    <property type="term" value="F:DNA binding"/>
    <property type="evidence" value="ECO:0007669"/>
    <property type="project" value="UniProtKB-KW"/>
</dbReference>
<evidence type="ECO:0000313" key="13">
    <source>
        <dbReference type="EMBL" id="JAS21042.1"/>
    </source>
</evidence>
<feature type="domain" description="C2H2-type" evidence="12">
    <location>
        <begin position="593"/>
        <end position="620"/>
    </location>
</feature>
<dbReference type="Gene3D" id="3.30.160.60">
    <property type="entry name" value="Classic Zinc Finger"/>
    <property type="match status" value="21"/>
</dbReference>
<feature type="region of interest" description="Disordered" evidence="11">
    <location>
        <begin position="493"/>
        <end position="526"/>
    </location>
</feature>
<dbReference type="FunFam" id="3.30.160.60:FF:000264">
    <property type="entry name" value="Zinc finger protein 236"/>
    <property type="match status" value="1"/>
</dbReference>
<feature type="domain" description="C2H2-type" evidence="12">
    <location>
        <begin position="234"/>
        <end position="261"/>
    </location>
</feature>
<feature type="domain" description="C2H2-type" evidence="12">
    <location>
        <begin position="565"/>
        <end position="592"/>
    </location>
</feature>
<evidence type="ECO:0000256" key="8">
    <source>
        <dbReference type="ARBA" id="ARBA00023163"/>
    </source>
</evidence>
<dbReference type="FunFam" id="3.30.160.60:FF:000744">
    <property type="entry name" value="zinc finger E-box-binding homeobox 1"/>
    <property type="match status" value="1"/>
</dbReference>
<name>A0A1B6D5T4_9HEMI</name>
<dbReference type="FunFam" id="3.30.160.60:FF:001289">
    <property type="entry name" value="Zinc finger protein 574"/>
    <property type="match status" value="1"/>
</dbReference>
<feature type="domain" description="C2H2-type" evidence="12">
    <location>
        <begin position="715"/>
        <end position="742"/>
    </location>
</feature>
<evidence type="ECO:0000256" key="7">
    <source>
        <dbReference type="ARBA" id="ARBA00023125"/>
    </source>
</evidence>
<dbReference type="FunFam" id="3.30.160.60:FF:000446">
    <property type="entry name" value="Zinc finger protein"/>
    <property type="match status" value="2"/>
</dbReference>
<evidence type="ECO:0000259" key="12">
    <source>
        <dbReference type="PROSITE" id="PS50157"/>
    </source>
</evidence>
<feature type="domain" description="C2H2-type" evidence="12">
    <location>
        <begin position="1175"/>
        <end position="1202"/>
    </location>
</feature>
<evidence type="ECO:0000256" key="9">
    <source>
        <dbReference type="ARBA" id="ARBA00023242"/>
    </source>
</evidence>
<keyword evidence="2" id="KW-0479">Metal-binding</keyword>
<feature type="domain" description="C2H2-type" evidence="12">
    <location>
        <begin position="206"/>
        <end position="233"/>
    </location>
</feature>
<feature type="domain" description="C2H2-type" evidence="12">
    <location>
        <begin position="1231"/>
        <end position="1258"/>
    </location>
</feature>
<dbReference type="InterPro" id="IPR036236">
    <property type="entry name" value="Znf_C2H2_sf"/>
</dbReference>
<feature type="domain" description="C2H2-type" evidence="12">
    <location>
        <begin position="325"/>
        <end position="352"/>
    </location>
</feature>
<comment type="subcellular location">
    <subcellularLocation>
        <location evidence="1">Nucleus</location>
    </subcellularLocation>
</comment>
<dbReference type="PANTHER" id="PTHR24379:SF125">
    <property type="entry name" value="C2H2-TYPE DOMAIN-CONTAINING PROTEIN"/>
    <property type="match status" value="1"/>
</dbReference>
<dbReference type="Pfam" id="PF00096">
    <property type="entry name" value="zf-C2H2"/>
    <property type="match status" value="17"/>
</dbReference>
<organism evidence="13">
    <name type="scientific">Clastoptera arizonana</name>
    <name type="common">Arizona spittle bug</name>
    <dbReference type="NCBI Taxonomy" id="38151"/>
    <lineage>
        <taxon>Eukaryota</taxon>
        <taxon>Metazoa</taxon>
        <taxon>Ecdysozoa</taxon>
        <taxon>Arthropoda</taxon>
        <taxon>Hexapoda</taxon>
        <taxon>Insecta</taxon>
        <taxon>Pterygota</taxon>
        <taxon>Neoptera</taxon>
        <taxon>Paraneoptera</taxon>
        <taxon>Hemiptera</taxon>
        <taxon>Auchenorrhyncha</taxon>
        <taxon>Cercopoidea</taxon>
        <taxon>Clastopteridae</taxon>
        <taxon>Clastoptera</taxon>
    </lineage>
</organism>
<feature type="domain" description="C2H2-type" evidence="12">
    <location>
        <begin position="1259"/>
        <end position="1286"/>
    </location>
</feature>
<feature type="domain" description="C2H2-type" evidence="12">
    <location>
        <begin position="743"/>
        <end position="770"/>
    </location>
</feature>
<evidence type="ECO:0000256" key="11">
    <source>
        <dbReference type="SAM" id="MobiDB-lite"/>
    </source>
</evidence>
<dbReference type="FunFam" id="3.30.160.60:FF:002402">
    <property type="entry name" value="Zinc finger protein 347"/>
    <property type="match status" value="1"/>
</dbReference>
<evidence type="ECO:0000256" key="6">
    <source>
        <dbReference type="ARBA" id="ARBA00023015"/>
    </source>
</evidence>
<feature type="domain" description="C2H2-type" evidence="12">
    <location>
        <begin position="289"/>
        <end position="316"/>
    </location>
</feature>
<feature type="region of interest" description="Disordered" evidence="11">
    <location>
        <begin position="652"/>
        <end position="681"/>
    </location>
</feature>
<accession>A0A1B6D5T4</accession>
<keyword evidence="8" id="KW-0804">Transcription</keyword>
<feature type="compositionally biased region" description="Polar residues" evidence="11">
    <location>
        <begin position="661"/>
        <end position="673"/>
    </location>
</feature>
<evidence type="ECO:0000256" key="3">
    <source>
        <dbReference type="ARBA" id="ARBA00022737"/>
    </source>
</evidence>
<feature type="domain" description="C2H2-type" evidence="12">
    <location>
        <begin position="771"/>
        <end position="798"/>
    </location>
</feature>
<dbReference type="FunFam" id="3.30.160.60:FF:000072">
    <property type="entry name" value="zinc finger protein 143 isoform X1"/>
    <property type="match status" value="1"/>
</dbReference>
<keyword evidence="3" id="KW-0677">Repeat</keyword>
<feature type="region of interest" description="Disordered" evidence="11">
    <location>
        <begin position="1099"/>
        <end position="1135"/>
    </location>
</feature>
<feature type="domain" description="C2H2-type" evidence="12">
    <location>
        <begin position="999"/>
        <end position="1026"/>
    </location>
</feature>
<feature type="domain" description="C2H2-type" evidence="12">
    <location>
        <begin position="621"/>
        <end position="648"/>
    </location>
</feature>
<feature type="domain" description="C2H2-type" evidence="12">
    <location>
        <begin position="1084"/>
        <end position="1115"/>
    </location>
</feature>
<feature type="compositionally biased region" description="Basic and acidic residues" evidence="11">
    <location>
        <begin position="1119"/>
        <end position="1129"/>
    </location>
</feature>
<dbReference type="FunFam" id="3.30.160.60:FF:000064">
    <property type="entry name" value="Early growth response protein 3"/>
    <property type="match status" value="1"/>
</dbReference>
<reference evidence="13" key="1">
    <citation type="submission" date="2015-12" db="EMBL/GenBank/DDBJ databases">
        <title>De novo transcriptome assembly of four potential Pierce s Disease insect vectors from Arizona vineyards.</title>
        <authorList>
            <person name="Tassone E.E."/>
        </authorList>
    </citation>
    <scope>NUCLEOTIDE SEQUENCE</scope>
</reference>
<dbReference type="FunFam" id="3.30.160.60:FF:001397">
    <property type="entry name" value="Datilografo, isoform A"/>
    <property type="match status" value="1"/>
</dbReference>
<evidence type="ECO:0000256" key="10">
    <source>
        <dbReference type="PROSITE-ProRule" id="PRU00042"/>
    </source>
</evidence>
<dbReference type="FunFam" id="3.30.160.60:FF:000557">
    <property type="entry name" value="zinc finger and SCAN domain-containing protein 29"/>
    <property type="match status" value="1"/>
</dbReference>
<keyword evidence="6" id="KW-0805">Transcription regulation</keyword>
<feature type="domain" description="C2H2-type" evidence="12">
    <location>
        <begin position="460"/>
        <end position="488"/>
    </location>
</feature>
<dbReference type="PROSITE" id="PS00028">
    <property type="entry name" value="ZINC_FINGER_C2H2_1"/>
    <property type="match status" value="27"/>
</dbReference>
<feature type="domain" description="C2H2-type" evidence="12">
    <location>
        <begin position="1203"/>
        <end position="1230"/>
    </location>
</feature>
<dbReference type="GO" id="GO:0005634">
    <property type="term" value="C:nucleus"/>
    <property type="evidence" value="ECO:0007669"/>
    <property type="project" value="UniProtKB-SubCell"/>
</dbReference>
<sequence length="1474" mass="167942">MDSVGVEEIVTSIDGQVVTYTNDIFNSRIPVYIGTDGTAVATDTSLTIEDVGMTYVNIPIQILPDLSLQQQLLEAVYTDGVPNNTLFIDASQLATLSNGQLVLTENGLLATNCGSAILEQDEIVPASSQQRLISTPAELNLNNLDLNSLESVDGSNILVAKLEEEQSFLIENNESQTSETNENVTTNIPSEDVILGTKSPIHEGPYKCKICNKEFISWFKFKKHNGEHMDEKPYRCSKCPATFNIPSNLTLHSALHKSDLLECPECNKVFSRFASLKAHLMLHEKEESLFCIECGDEFSNQIHLDMHLKTHREEWLKPTKKVKLYQCPHCARQYPKASVLKEHMKDHFKVKDHLSAKSYKRGLRRGLSFHQCEDCRKCFQKPSQLIRHKRIHTGEKPFKCELCPSAFSQKGSLLIHMASTHKGIRPHRCEFCNAAFSQKGNLRAHVVRLHSVPHSQEVVYRCSDCSCVFRKLGSLNAHTNRMHHSSNIKLVNETETGSKSESLQSEMKTYDGKQLSKDTSDKENDAFNTKQTVSQSYITIANKMEDGSVSHTTIRQRRMGSVKWHQCVHCSKEFKKPSDLVRHVRIHTREKPFKCKYCFRAFAVRSTLVTHIRTHTGAKNYTCKICNKVFATSSSVKVHTLSHLRKLKNEENKANKVDIRSNVNENNPSTLNGNDDKQEKTNSISLEEPLLITENGLVKIVAVKTIPEDTSDRPHRCMVCSSSFRKSNHLKVHLRVHSGEKPYTCYICSRSFTSTGILKGHLRTHFNLKPHKCDDCGKHFTTKGSLRRHASQHSTERPYVCPYCDKAYKNLPSCRKHIKTHKIIVRHAIAEDGQAYEFQEVLPESPVTDQFEKIETNVESVVETNNTNMETLVIDPLGLPEESFIIQTVEPGSDLALERETSTLHADASVTITLAGQNTLTQESIHEIEETLNQQLFGTENEHELGLVEDKDESVLFDQGFHSVFSAIQLPNDPLELHQSLSSTISNTLQQDKEVDTIIRCEKCKITFKTSEELELHKPVHEDKTDNKTCSICDKSFLTTTGYKLHMKSHGREKEHECNLCGFHFTSAYSLHRHMSIHSDDKKFICLLCGTKYRTEAQLRRHSNEHKTSHVKTRKRRGEAKQLTEEETKQLSSQIPHQVYSMSEKVLIASFAERDRISDLKDPSEKFEHEPLHRNQCKYCPKSFRKPSDLVRHLRTHTGERPYQCDFCNKCFTVKSTLDSHVKTHTTQKQCACHVCGSLFTTKGSLKVHMRLHTGSRPFRCPVCDQRFRTSGHRKAHLLSHIREVTNRDSLLSDENVIQPADSNLEEIDIKPPSIPELSKIDDIVVDLATVNYFVCTICNKIFYKNSALIRHMRVHTGEKPYQCKICSKTFSQKYSLQIHLKHHTGERPWQCPNCSMSFSQKGNLKTHIRRTHQFSQHATLKTDLQPLESKFLPTYTIDIGDKTLVDLDNVVSDLFPQMKSEKQPQINLGDSEI</sequence>
<protein>
    <recommendedName>
        <fullName evidence="12">C2H2-type domain-containing protein</fullName>
    </recommendedName>
</protein>
<gene>
    <name evidence="13" type="ORF">g.38874</name>
</gene>
<evidence type="ECO:0000256" key="5">
    <source>
        <dbReference type="ARBA" id="ARBA00022833"/>
    </source>
</evidence>
<dbReference type="FunFam" id="3.30.160.60:FF:001818">
    <property type="entry name" value="GDNF-inducible zinc finger protein 1 isoform X1"/>
    <property type="match status" value="1"/>
</dbReference>
<dbReference type="PROSITE" id="PS50157">
    <property type="entry name" value="ZINC_FINGER_C2H2_2"/>
    <property type="match status" value="27"/>
</dbReference>
<feature type="compositionally biased region" description="Polar residues" evidence="11">
    <location>
        <begin position="493"/>
        <end position="507"/>
    </location>
</feature>
<feature type="domain" description="C2H2-type" evidence="12">
    <location>
        <begin position="1334"/>
        <end position="1361"/>
    </location>
</feature>
<dbReference type="GO" id="GO:0006357">
    <property type="term" value="P:regulation of transcription by RNA polymerase II"/>
    <property type="evidence" value="ECO:0007669"/>
    <property type="project" value="UniProtKB-ARBA"/>
</dbReference>
<feature type="domain" description="C2H2-type" evidence="12">
    <location>
        <begin position="1362"/>
        <end position="1389"/>
    </location>
</feature>
<dbReference type="FunFam" id="3.30.160.60:FF:000301">
    <property type="entry name" value="Zinc finger protein 236"/>
    <property type="match status" value="1"/>
</dbReference>
<dbReference type="EMBL" id="GEDC01016256">
    <property type="protein sequence ID" value="JAS21042.1"/>
    <property type="molecule type" value="Transcribed_RNA"/>
</dbReference>
<keyword evidence="5" id="KW-0862">Zinc</keyword>
<keyword evidence="7" id="KW-0238">DNA-binding</keyword>
<feature type="domain" description="C2H2-type" evidence="12">
    <location>
        <begin position="427"/>
        <end position="455"/>
    </location>
</feature>
<feature type="domain" description="C2H2-type" evidence="12">
    <location>
        <begin position="370"/>
        <end position="397"/>
    </location>
</feature>
<feature type="domain" description="C2H2-type" evidence="12">
    <location>
        <begin position="1056"/>
        <end position="1083"/>
    </location>
</feature>
<feature type="domain" description="C2H2-type" evidence="12">
    <location>
        <begin position="1390"/>
        <end position="1418"/>
    </location>
</feature>
<evidence type="ECO:0000256" key="4">
    <source>
        <dbReference type="ARBA" id="ARBA00022771"/>
    </source>
</evidence>
<dbReference type="SUPFAM" id="SSF57667">
    <property type="entry name" value="beta-beta-alpha zinc fingers"/>
    <property type="match status" value="14"/>
</dbReference>
<feature type="domain" description="C2H2-type" evidence="12">
    <location>
        <begin position="799"/>
        <end position="821"/>
    </location>
</feature>
<feature type="compositionally biased region" description="Basic residues" evidence="11">
    <location>
        <begin position="1100"/>
        <end position="1118"/>
    </location>
</feature>
<evidence type="ECO:0000256" key="1">
    <source>
        <dbReference type="ARBA" id="ARBA00004123"/>
    </source>
</evidence>
<feature type="domain" description="C2H2-type" evidence="12">
    <location>
        <begin position="1028"/>
        <end position="1055"/>
    </location>
</feature>
<dbReference type="GO" id="GO:0008270">
    <property type="term" value="F:zinc ion binding"/>
    <property type="evidence" value="ECO:0007669"/>
    <property type="project" value="UniProtKB-KW"/>
</dbReference>
<dbReference type="PANTHER" id="PTHR24379">
    <property type="entry name" value="KRAB AND ZINC FINGER DOMAIN-CONTAINING"/>
    <property type="match status" value="1"/>
</dbReference>
<feature type="domain" description="C2H2-type" evidence="12">
    <location>
        <begin position="398"/>
        <end position="426"/>
    </location>
</feature>
<dbReference type="SMART" id="SM00355">
    <property type="entry name" value="ZnF_C2H2"/>
    <property type="match status" value="27"/>
</dbReference>
<feature type="domain" description="C2H2-type" evidence="12">
    <location>
        <begin position="261"/>
        <end position="288"/>
    </location>
</feature>
<keyword evidence="9" id="KW-0539">Nucleus</keyword>
<dbReference type="InterPro" id="IPR013087">
    <property type="entry name" value="Znf_C2H2_type"/>
</dbReference>
<proteinExistence type="predicted"/>